<dbReference type="GO" id="GO:0005886">
    <property type="term" value="C:plasma membrane"/>
    <property type="evidence" value="ECO:0007669"/>
    <property type="project" value="UniProtKB-SubCell"/>
</dbReference>
<evidence type="ECO:0000313" key="10">
    <source>
        <dbReference type="EMBL" id="AWB66590.1"/>
    </source>
</evidence>
<organism evidence="10 11">
    <name type="scientific">Saccharobesus litoralis</name>
    <dbReference type="NCBI Taxonomy" id="2172099"/>
    <lineage>
        <taxon>Bacteria</taxon>
        <taxon>Pseudomonadati</taxon>
        <taxon>Pseudomonadota</taxon>
        <taxon>Gammaproteobacteria</taxon>
        <taxon>Alteromonadales</taxon>
        <taxon>Alteromonadaceae</taxon>
        <taxon>Saccharobesus</taxon>
    </lineage>
</organism>
<dbReference type="EMBL" id="CP026604">
    <property type="protein sequence ID" value="AWB66590.1"/>
    <property type="molecule type" value="Genomic_DNA"/>
</dbReference>
<dbReference type="AlphaFoldDB" id="A0A2S0VR87"/>
<evidence type="ECO:0000259" key="8">
    <source>
        <dbReference type="Pfam" id="PF02687"/>
    </source>
</evidence>
<feature type="domain" description="MacB-like periplasmic core" evidence="9">
    <location>
        <begin position="29"/>
        <end position="208"/>
    </location>
</feature>
<keyword evidence="11" id="KW-1185">Reference proteome</keyword>
<dbReference type="OrthoDB" id="9770036at2"/>
<evidence type="ECO:0000256" key="4">
    <source>
        <dbReference type="ARBA" id="ARBA00022989"/>
    </source>
</evidence>
<feature type="domain" description="ABC3 transporter permease C-terminal" evidence="8">
    <location>
        <begin position="286"/>
        <end position="398"/>
    </location>
</feature>
<dbReference type="KEGG" id="cate:C2869_09175"/>
<proteinExistence type="inferred from homology"/>
<dbReference type="InterPro" id="IPR050250">
    <property type="entry name" value="Macrolide_Exporter_MacB"/>
</dbReference>
<dbReference type="Pfam" id="PF02687">
    <property type="entry name" value="FtsX"/>
    <property type="match status" value="1"/>
</dbReference>
<keyword evidence="2" id="KW-1003">Cell membrane</keyword>
<dbReference type="GO" id="GO:0022857">
    <property type="term" value="F:transmembrane transporter activity"/>
    <property type="evidence" value="ECO:0007669"/>
    <property type="project" value="TreeGrafter"/>
</dbReference>
<evidence type="ECO:0000256" key="2">
    <source>
        <dbReference type="ARBA" id="ARBA00022475"/>
    </source>
</evidence>
<comment type="similarity">
    <text evidence="6">Belongs to the ABC-4 integral membrane protein family.</text>
</comment>
<dbReference type="RefSeq" id="WP_108602652.1">
    <property type="nucleotide sequence ID" value="NZ_CP026604.1"/>
</dbReference>
<keyword evidence="3 7" id="KW-0812">Transmembrane</keyword>
<evidence type="ECO:0000256" key="7">
    <source>
        <dbReference type="SAM" id="Phobius"/>
    </source>
</evidence>
<keyword evidence="4 7" id="KW-1133">Transmembrane helix</keyword>
<evidence type="ECO:0000259" key="9">
    <source>
        <dbReference type="Pfam" id="PF12704"/>
    </source>
</evidence>
<evidence type="ECO:0008006" key="12">
    <source>
        <dbReference type="Google" id="ProtNLM"/>
    </source>
</evidence>
<accession>A0A2S0VR87</accession>
<protein>
    <recommendedName>
        <fullName evidence="12">ABC transport system permease protein</fullName>
    </recommendedName>
</protein>
<dbReference type="Pfam" id="PF12704">
    <property type="entry name" value="MacB_PCD"/>
    <property type="match status" value="1"/>
</dbReference>
<evidence type="ECO:0000256" key="1">
    <source>
        <dbReference type="ARBA" id="ARBA00004651"/>
    </source>
</evidence>
<dbReference type="InterPro" id="IPR025857">
    <property type="entry name" value="MacB_PCD"/>
</dbReference>
<name>A0A2S0VR87_9ALTE</name>
<dbReference type="InterPro" id="IPR003838">
    <property type="entry name" value="ABC3_permease_C"/>
</dbReference>
<evidence type="ECO:0000256" key="5">
    <source>
        <dbReference type="ARBA" id="ARBA00023136"/>
    </source>
</evidence>
<feature type="transmembrane region" description="Helical" evidence="7">
    <location>
        <begin position="327"/>
        <end position="351"/>
    </location>
</feature>
<feature type="transmembrane region" description="Helical" evidence="7">
    <location>
        <begin position="21"/>
        <end position="42"/>
    </location>
</feature>
<reference evidence="10 11" key="1">
    <citation type="submission" date="2018-01" db="EMBL/GenBank/DDBJ databases">
        <title>Genome sequence of a Cantenovulum-like bacteria.</title>
        <authorList>
            <person name="Tan W.R."/>
            <person name="Lau N.-S."/>
            <person name="Go F."/>
            <person name="Amirul A.-A.A."/>
        </authorList>
    </citation>
    <scope>NUCLEOTIDE SEQUENCE [LARGE SCALE GENOMIC DNA]</scope>
    <source>
        <strain evidence="10 11">CCB-QB4</strain>
    </source>
</reference>
<evidence type="ECO:0000256" key="6">
    <source>
        <dbReference type="ARBA" id="ARBA00038076"/>
    </source>
</evidence>
<dbReference type="PANTHER" id="PTHR30572:SF4">
    <property type="entry name" value="ABC TRANSPORTER PERMEASE YTRF"/>
    <property type="match status" value="1"/>
</dbReference>
<dbReference type="PANTHER" id="PTHR30572">
    <property type="entry name" value="MEMBRANE COMPONENT OF TRANSPORTER-RELATED"/>
    <property type="match status" value="1"/>
</dbReference>
<feature type="transmembrane region" description="Helical" evidence="7">
    <location>
        <begin position="283"/>
        <end position="307"/>
    </location>
</feature>
<sequence>MNVSRLPILPIISALLRHKTSAIIIIAQIALTLAIVSNALFITQERVALIERDTGLDEDVLFTITVSPNKGEADPIRDLQAIRAVPGVENVTLSDSLPLSGGGSTSGFRLTTDNDPNAKSANASIFFTEQHFVYTAGLELVAGRNFNADEVTLIENQRQLFSAEFNVIVTQAFADALFENGDAIGKTIYQGPIPAKIIGIVKTLHGYSPKWGTAERTMLLNHIVLFAPQKYLIRTNTKGMLAVMEQTKQALRTANPKAVISEPKKFSKMKNDYYSRDYLLRNVLMTLVVALLMITALGIIGMTLFNINRRIKQIGTRRALGASKQDIVLHFMLENLILLFTGIVLGIALAIGLNNQLIQYFEVAKLPVEQLLWALLAILFIGQAATFWPALRAANISPAIATRTA</sequence>
<dbReference type="Proteomes" id="UP000244441">
    <property type="component" value="Chromosome"/>
</dbReference>
<comment type="subcellular location">
    <subcellularLocation>
        <location evidence="1">Cell membrane</location>
        <topology evidence="1">Multi-pass membrane protein</topology>
    </subcellularLocation>
</comment>
<gene>
    <name evidence="10" type="ORF">C2869_09175</name>
</gene>
<feature type="transmembrane region" description="Helical" evidence="7">
    <location>
        <begin position="371"/>
        <end position="391"/>
    </location>
</feature>
<evidence type="ECO:0000313" key="11">
    <source>
        <dbReference type="Proteomes" id="UP000244441"/>
    </source>
</evidence>
<evidence type="ECO:0000256" key="3">
    <source>
        <dbReference type="ARBA" id="ARBA00022692"/>
    </source>
</evidence>
<keyword evidence="5 7" id="KW-0472">Membrane</keyword>